<protein>
    <submittedName>
        <fullName evidence="2">ARM repeat-containing protein</fullName>
    </submittedName>
</protein>
<proteinExistence type="predicted"/>
<feature type="region of interest" description="Disordered" evidence="1">
    <location>
        <begin position="24"/>
        <end position="49"/>
    </location>
</feature>
<keyword evidence="3" id="KW-1185">Reference proteome</keyword>
<dbReference type="Proteomes" id="UP000439903">
    <property type="component" value="Unassembled WGS sequence"/>
</dbReference>
<dbReference type="SUPFAM" id="SSF48371">
    <property type="entry name" value="ARM repeat"/>
    <property type="match status" value="1"/>
</dbReference>
<sequence length="212" mass="24655">MEEAENNEIPTLLKNSEEIFNNGQNIISNKNSDKVEEKLPSVSRKKKRSVFDDQNHISSKLDPGHRLEIKKRWEITRRKNLSSEEQNKSVTSLFELVHGNVPGLFFKNNTSRVLEICLKYGNKEQKSIIASKLEGRLLEASKNKYAKYIVCKLMKFCSEYRCKILTEFKGQVKKLFLHTEARIVLERTEILNIKDLIAENPSNKDKILKNLF</sequence>
<dbReference type="Gene3D" id="1.25.10.10">
    <property type="entry name" value="Leucine-rich Repeat Variant"/>
    <property type="match status" value="1"/>
</dbReference>
<dbReference type="GO" id="GO:0003729">
    <property type="term" value="F:mRNA binding"/>
    <property type="evidence" value="ECO:0007669"/>
    <property type="project" value="TreeGrafter"/>
</dbReference>
<evidence type="ECO:0000256" key="1">
    <source>
        <dbReference type="SAM" id="MobiDB-lite"/>
    </source>
</evidence>
<name>A0A8H3XC71_GIGMA</name>
<dbReference type="OrthoDB" id="497380at2759"/>
<dbReference type="PANTHER" id="PTHR13389">
    <property type="entry name" value="PUMILIO HOMOLOG 3"/>
    <property type="match status" value="1"/>
</dbReference>
<dbReference type="GO" id="GO:0006417">
    <property type="term" value="P:regulation of translation"/>
    <property type="evidence" value="ECO:0007669"/>
    <property type="project" value="TreeGrafter"/>
</dbReference>
<dbReference type="InterPro" id="IPR011989">
    <property type="entry name" value="ARM-like"/>
</dbReference>
<organism evidence="2 3">
    <name type="scientific">Gigaspora margarita</name>
    <dbReference type="NCBI Taxonomy" id="4874"/>
    <lineage>
        <taxon>Eukaryota</taxon>
        <taxon>Fungi</taxon>
        <taxon>Fungi incertae sedis</taxon>
        <taxon>Mucoromycota</taxon>
        <taxon>Glomeromycotina</taxon>
        <taxon>Glomeromycetes</taxon>
        <taxon>Diversisporales</taxon>
        <taxon>Gigasporaceae</taxon>
        <taxon>Gigaspora</taxon>
    </lineage>
</organism>
<reference evidence="2 3" key="1">
    <citation type="journal article" date="2019" name="Environ. Microbiol.">
        <title>At the nexus of three kingdoms: the genome of the mycorrhizal fungus Gigaspora margarita provides insights into plant, endobacterial and fungal interactions.</title>
        <authorList>
            <person name="Venice F."/>
            <person name="Ghignone S."/>
            <person name="Salvioli di Fossalunga A."/>
            <person name="Amselem J."/>
            <person name="Novero M."/>
            <person name="Xianan X."/>
            <person name="Sedzielewska Toro K."/>
            <person name="Morin E."/>
            <person name="Lipzen A."/>
            <person name="Grigoriev I.V."/>
            <person name="Henrissat B."/>
            <person name="Martin F.M."/>
            <person name="Bonfante P."/>
        </authorList>
    </citation>
    <scope>NUCLEOTIDE SEQUENCE [LARGE SCALE GENOMIC DNA]</scope>
    <source>
        <strain evidence="2 3">BEG34</strain>
    </source>
</reference>
<evidence type="ECO:0000313" key="2">
    <source>
        <dbReference type="EMBL" id="KAF0441435.1"/>
    </source>
</evidence>
<dbReference type="InterPro" id="IPR040059">
    <property type="entry name" value="PUM3"/>
</dbReference>
<dbReference type="AlphaFoldDB" id="A0A8H3XC71"/>
<dbReference type="PANTHER" id="PTHR13389:SF0">
    <property type="entry name" value="PUMILIO HOMOLOG 3"/>
    <property type="match status" value="1"/>
</dbReference>
<accession>A0A8H3XC71</accession>
<evidence type="ECO:0000313" key="3">
    <source>
        <dbReference type="Proteomes" id="UP000439903"/>
    </source>
</evidence>
<gene>
    <name evidence="2" type="ORF">F8M41_003827</name>
</gene>
<dbReference type="GO" id="GO:0005730">
    <property type="term" value="C:nucleolus"/>
    <property type="evidence" value="ECO:0007669"/>
    <property type="project" value="TreeGrafter"/>
</dbReference>
<dbReference type="EMBL" id="WTPW01001341">
    <property type="protein sequence ID" value="KAF0441435.1"/>
    <property type="molecule type" value="Genomic_DNA"/>
</dbReference>
<dbReference type="InterPro" id="IPR016024">
    <property type="entry name" value="ARM-type_fold"/>
</dbReference>
<comment type="caution">
    <text evidence="2">The sequence shown here is derived from an EMBL/GenBank/DDBJ whole genome shotgun (WGS) entry which is preliminary data.</text>
</comment>